<organism evidence="2 3">
    <name type="scientific">Mytilus edulis</name>
    <name type="common">Blue mussel</name>
    <dbReference type="NCBI Taxonomy" id="6550"/>
    <lineage>
        <taxon>Eukaryota</taxon>
        <taxon>Metazoa</taxon>
        <taxon>Spiralia</taxon>
        <taxon>Lophotrochozoa</taxon>
        <taxon>Mollusca</taxon>
        <taxon>Bivalvia</taxon>
        <taxon>Autobranchia</taxon>
        <taxon>Pteriomorphia</taxon>
        <taxon>Mytilida</taxon>
        <taxon>Mytiloidea</taxon>
        <taxon>Mytilidae</taxon>
        <taxon>Mytilinae</taxon>
        <taxon>Mytilus</taxon>
    </lineage>
</organism>
<reference evidence="2" key="1">
    <citation type="submission" date="2021-03" db="EMBL/GenBank/DDBJ databases">
        <authorList>
            <person name="Bekaert M."/>
        </authorList>
    </citation>
    <scope>NUCLEOTIDE SEQUENCE</scope>
</reference>
<feature type="region of interest" description="Disordered" evidence="1">
    <location>
        <begin position="16"/>
        <end position="36"/>
    </location>
</feature>
<evidence type="ECO:0000313" key="2">
    <source>
        <dbReference type="EMBL" id="CAG2203036.1"/>
    </source>
</evidence>
<accession>A0A8S3R884</accession>
<dbReference type="AlphaFoldDB" id="A0A8S3R884"/>
<protein>
    <submittedName>
        <fullName evidence="2">Uncharacterized protein</fullName>
    </submittedName>
</protein>
<name>A0A8S3R884_MYTED</name>
<comment type="caution">
    <text evidence="2">The sequence shown here is derived from an EMBL/GenBank/DDBJ whole genome shotgun (WGS) entry which is preliminary data.</text>
</comment>
<sequence>MAQELILVSRERYERLMNQPETHHQTDLGEKDRLKNDHDKKPIANFMPMIDRSLPQKVKKRANDLYRFVLAQDNNLLNHNEQGELLVNGKTMTGSHIVDLIHHVVSTLHRKKPIGSTEFQAILRKLNVPKRLFAERRKKPLTQTGGLFVQGKGRRDVIPGISHKKRTDSLDKILTLFLQHIRYFLFNKIIV</sequence>
<evidence type="ECO:0000313" key="3">
    <source>
        <dbReference type="Proteomes" id="UP000683360"/>
    </source>
</evidence>
<proteinExistence type="predicted"/>
<gene>
    <name evidence="2" type="ORF">MEDL_17576</name>
</gene>
<dbReference type="EMBL" id="CAJPWZ010000910">
    <property type="protein sequence ID" value="CAG2203036.1"/>
    <property type="molecule type" value="Genomic_DNA"/>
</dbReference>
<dbReference type="OrthoDB" id="6174805at2759"/>
<keyword evidence="3" id="KW-1185">Reference proteome</keyword>
<evidence type="ECO:0000256" key="1">
    <source>
        <dbReference type="SAM" id="MobiDB-lite"/>
    </source>
</evidence>
<dbReference type="Proteomes" id="UP000683360">
    <property type="component" value="Unassembled WGS sequence"/>
</dbReference>